<sequence>MFLIHSVYIYTIKDFGNYATLTYFTWSLVASLAVSASILFAVQSFYCMRIWRLSSKWIAILCWTLASVRVLSDYILTGVLVAADDRFDVLRSKRGQALGLIVLCDGAASDLLIAGFTCWIFFRARATVGGIISTDRLLDKLIRYTIASGVLTGLIAVVQAVVYVTLDNFVFAALYCSTAKVFSNSLLASLNERRHLRRELEAPSDPLESRRQAVSGQIMFAPGPQITVSTVSILEQSFEMTPNLKQNTLAELTSDSSGRV</sequence>
<gene>
    <name evidence="3" type="ORF">EXIGLDRAFT_774035</name>
</gene>
<feature type="transmembrane region" description="Helical" evidence="1">
    <location>
        <begin position="97"/>
        <end position="122"/>
    </location>
</feature>
<keyword evidence="4" id="KW-1185">Reference proteome</keyword>
<dbReference type="Proteomes" id="UP000077266">
    <property type="component" value="Unassembled WGS sequence"/>
</dbReference>
<keyword evidence="1" id="KW-0812">Transmembrane</keyword>
<dbReference type="STRING" id="1314781.A0A165EJ48"/>
<evidence type="ECO:0000313" key="3">
    <source>
        <dbReference type="EMBL" id="KZV87053.1"/>
    </source>
</evidence>
<feature type="transmembrane region" description="Helical" evidence="1">
    <location>
        <begin position="169"/>
        <end position="190"/>
    </location>
</feature>
<evidence type="ECO:0000313" key="4">
    <source>
        <dbReference type="Proteomes" id="UP000077266"/>
    </source>
</evidence>
<keyword evidence="1" id="KW-1133">Transmembrane helix</keyword>
<dbReference type="InterPro" id="IPR045339">
    <property type="entry name" value="DUF6534"/>
</dbReference>
<protein>
    <recommendedName>
        <fullName evidence="2">DUF6534 domain-containing protein</fullName>
    </recommendedName>
</protein>
<dbReference type="InParanoid" id="A0A165EJ48"/>
<dbReference type="AlphaFoldDB" id="A0A165EJ48"/>
<organism evidence="3 4">
    <name type="scientific">Exidia glandulosa HHB12029</name>
    <dbReference type="NCBI Taxonomy" id="1314781"/>
    <lineage>
        <taxon>Eukaryota</taxon>
        <taxon>Fungi</taxon>
        <taxon>Dikarya</taxon>
        <taxon>Basidiomycota</taxon>
        <taxon>Agaricomycotina</taxon>
        <taxon>Agaricomycetes</taxon>
        <taxon>Auriculariales</taxon>
        <taxon>Exidiaceae</taxon>
        <taxon>Exidia</taxon>
    </lineage>
</organism>
<keyword evidence="1" id="KW-0472">Membrane</keyword>
<feature type="transmembrane region" description="Helical" evidence="1">
    <location>
        <begin position="58"/>
        <end position="77"/>
    </location>
</feature>
<dbReference type="OrthoDB" id="2681808at2759"/>
<name>A0A165EJ48_EXIGL</name>
<dbReference type="EMBL" id="KV426137">
    <property type="protein sequence ID" value="KZV87053.1"/>
    <property type="molecule type" value="Genomic_DNA"/>
</dbReference>
<evidence type="ECO:0000259" key="2">
    <source>
        <dbReference type="Pfam" id="PF20152"/>
    </source>
</evidence>
<feature type="transmembrane region" description="Helical" evidence="1">
    <location>
        <begin position="23"/>
        <end position="46"/>
    </location>
</feature>
<dbReference type="Pfam" id="PF20152">
    <property type="entry name" value="DUF6534"/>
    <property type="match status" value="1"/>
</dbReference>
<proteinExistence type="predicted"/>
<dbReference type="PANTHER" id="PTHR40465:SF1">
    <property type="entry name" value="DUF6534 DOMAIN-CONTAINING PROTEIN"/>
    <property type="match status" value="1"/>
</dbReference>
<evidence type="ECO:0000256" key="1">
    <source>
        <dbReference type="SAM" id="Phobius"/>
    </source>
</evidence>
<accession>A0A165EJ48</accession>
<reference evidence="3 4" key="1">
    <citation type="journal article" date="2016" name="Mol. Biol. Evol.">
        <title>Comparative Genomics of Early-Diverging Mushroom-Forming Fungi Provides Insights into the Origins of Lignocellulose Decay Capabilities.</title>
        <authorList>
            <person name="Nagy L.G."/>
            <person name="Riley R."/>
            <person name="Tritt A."/>
            <person name="Adam C."/>
            <person name="Daum C."/>
            <person name="Floudas D."/>
            <person name="Sun H."/>
            <person name="Yadav J.S."/>
            <person name="Pangilinan J."/>
            <person name="Larsson K.H."/>
            <person name="Matsuura K."/>
            <person name="Barry K."/>
            <person name="Labutti K."/>
            <person name="Kuo R."/>
            <person name="Ohm R.A."/>
            <person name="Bhattacharya S.S."/>
            <person name="Shirouzu T."/>
            <person name="Yoshinaga Y."/>
            <person name="Martin F.M."/>
            <person name="Grigoriev I.V."/>
            <person name="Hibbett D.S."/>
        </authorList>
    </citation>
    <scope>NUCLEOTIDE SEQUENCE [LARGE SCALE GENOMIC DNA]</scope>
    <source>
        <strain evidence="3 4">HHB12029</strain>
    </source>
</reference>
<feature type="domain" description="DUF6534" evidence="2">
    <location>
        <begin position="107"/>
        <end position="195"/>
    </location>
</feature>
<feature type="transmembrane region" description="Helical" evidence="1">
    <location>
        <begin position="142"/>
        <end position="163"/>
    </location>
</feature>
<dbReference type="PANTHER" id="PTHR40465">
    <property type="entry name" value="CHROMOSOME 1, WHOLE GENOME SHOTGUN SEQUENCE"/>
    <property type="match status" value="1"/>
</dbReference>